<evidence type="ECO:0000256" key="1">
    <source>
        <dbReference type="ARBA" id="ARBA00022741"/>
    </source>
</evidence>
<feature type="region of interest" description="Disordered" evidence="6">
    <location>
        <begin position="486"/>
        <end position="896"/>
    </location>
</feature>
<evidence type="ECO:0000256" key="4">
    <source>
        <dbReference type="RuleBase" id="RU000394"/>
    </source>
</evidence>
<dbReference type="GO" id="GO:0007018">
    <property type="term" value="P:microtubule-based movement"/>
    <property type="evidence" value="ECO:0007669"/>
    <property type="project" value="InterPro"/>
</dbReference>
<dbReference type="GO" id="GO:0051231">
    <property type="term" value="P:spindle elongation"/>
    <property type="evidence" value="ECO:0007669"/>
    <property type="project" value="TreeGrafter"/>
</dbReference>
<keyword evidence="3 4" id="KW-0505">Motor protein</keyword>
<dbReference type="GO" id="GO:0005524">
    <property type="term" value="F:ATP binding"/>
    <property type="evidence" value="ECO:0007669"/>
    <property type="project" value="UniProtKB-UniRule"/>
</dbReference>
<feature type="compositionally biased region" description="Low complexity" evidence="6">
    <location>
        <begin position="486"/>
        <end position="505"/>
    </location>
</feature>
<evidence type="ECO:0000256" key="3">
    <source>
        <dbReference type="PROSITE-ProRule" id="PRU00283"/>
    </source>
</evidence>
<dbReference type="Gene3D" id="3.40.850.10">
    <property type="entry name" value="Kinesin motor domain"/>
    <property type="match status" value="1"/>
</dbReference>
<dbReference type="PANTHER" id="PTHR47969:SF29">
    <property type="entry name" value="KINESIN-LIKE PROTEIN"/>
    <property type="match status" value="1"/>
</dbReference>
<dbReference type="InterPro" id="IPR027417">
    <property type="entry name" value="P-loop_NTPase"/>
</dbReference>
<organism evidence="8">
    <name type="scientific">Alexandrium monilatum</name>
    <dbReference type="NCBI Taxonomy" id="311494"/>
    <lineage>
        <taxon>Eukaryota</taxon>
        <taxon>Sar</taxon>
        <taxon>Alveolata</taxon>
        <taxon>Dinophyceae</taxon>
        <taxon>Gonyaulacales</taxon>
        <taxon>Pyrocystaceae</taxon>
        <taxon>Alexandrium</taxon>
    </lineage>
</organism>
<dbReference type="AlphaFoldDB" id="A0A7S4S105"/>
<dbReference type="SMART" id="SM00129">
    <property type="entry name" value="KISc"/>
    <property type="match status" value="1"/>
</dbReference>
<dbReference type="PANTHER" id="PTHR47969">
    <property type="entry name" value="CHROMOSOME-ASSOCIATED KINESIN KIF4A-RELATED"/>
    <property type="match status" value="1"/>
</dbReference>
<keyword evidence="1 3" id="KW-0547">Nucleotide-binding</keyword>
<dbReference type="Pfam" id="PF00225">
    <property type="entry name" value="Kinesin"/>
    <property type="match status" value="1"/>
</dbReference>
<keyword evidence="2 3" id="KW-0067">ATP-binding</keyword>
<name>A0A7S4S105_9DINO</name>
<dbReference type="InterPro" id="IPR019821">
    <property type="entry name" value="Kinesin_motor_CS"/>
</dbReference>
<evidence type="ECO:0000313" key="8">
    <source>
        <dbReference type="EMBL" id="CAE4630347.1"/>
    </source>
</evidence>
<reference evidence="8" key="1">
    <citation type="submission" date="2021-01" db="EMBL/GenBank/DDBJ databases">
        <authorList>
            <person name="Corre E."/>
            <person name="Pelletier E."/>
            <person name="Niang G."/>
            <person name="Scheremetjew M."/>
            <person name="Finn R."/>
            <person name="Kale V."/>
            <person name="Holt S."/>
            <person name="Cochrane G."/>
            <person name="Meng A."/>
            <person name="Brown T."/>
            <person name="Cohen L."/>
        </authorList>
    </citation>
    <scope>NUCLEOTIDE SEQUENCE</scope>
    <source>
        <strain evidence="8">CCMP3105</strain>
    </source>
</reference>
<dbReference type="GO" id="GO:0005875">
    <property type="term" value="C:microtubule associated complex"/>
    <property type="evidence" value="ECO:0007669"/>
    <property type="project" value="TreeGrafter"/>
</dbReference>
<dbReference type="GO" id="GO:0005874">
    <property type="term" value="C:microtubule"/>
    <property type="evidence" value="ECO:0007669"/>
    <property type="project" value="UniProtKB-KW"/>
</dbReference>
<feature type="compositionally biased region" description="Pro residues" evidence="6">
    <location>
        <begin position="589"/>
        <end position="615"/>
    </location>
</feature>
<dbReference type="InterPro" id="IPR001752">
    <property type="entry name" value="Kinesin_motor_dom"/>
</dbReference>
<proteinExistence type="inferred from homology"/>
<dbReference type="PROSITE" id="PS50067">
    <property type="entry name" value="KINESIN_MOTOR_2"/>
    <property type="match status" value="1"/>
</dbReference>
<evidence type="ECO:0000256" key="5">
    <source>
        <dbReference type="SAM" id="Coils"/>
    </source>
</evidence>
<dbReference type="CDD" id="cd00106">
    <property type="entry name" value="KISc"/>
    <property type="match status" value="1"/>
</dbReference>
<feature type="coiled-coil region" evidence="5">
    <location>
        <begin position="367"/>
        <end position="394"/>
    </location>
</feature>
<feature type="region of interest" description="Disordered" evidence="6">
    <location>
        <begin position="100"/>
        <end position="119"/>
    </location>
</feature>
<feature type="compositionally biased region" description="Low complexity" evidence="6">
    <location>
        <begin position="654"/>
        <end position="666"/>
    </location>
</feature>
<feature type="compositionally biased region" description="Low complexity" evidence="6">
    <location>
        <begin position="844"/>
        <end position="870"/>
    </location>
</feature>
<dbReference type="GO" id="GO:0003777">
    <property type="term" value="F:microtubule motor activity"/>
    <property type="evidence" value="ECO:0007669"/>
    <property type="project" value="InterPro"/>
</dbReference>
<keyword evidence="4" id="KW-0493">Microtubule</keyword>
<keyword evidence="5" id="KW-0175">Coiled coil</keyword>
<sequence>MPKDGSTNIRAVVRVRPLLLHELERGEEACCQVKDENTCLVRLGTTGNQWRQYSFDACLPNDRSQKQVFQECGVTSLLDSAVIGYSATVLAYGQTGSGKTHSMIGKAGTPDGAGRGEEVKRDDGLVMRAAKRLFKRISSDAAQLGTRFSVSASFTEIYNAPGAVNECISDLLNPDVGNLQVRHSQKRGFFISDLNAVECNSVADVRGVLEAGVQTRKVAAHALNKDSSRSHALFTLYIDSESNSTNEEAGPQGRRHGKITFVDLAGSERLKESLAEGNARKETQAINKSLFTLGQVISLLAQGKAEKHVPYRNSKLTQLLQESFGGESLCLMVTCISPSTKFAEESINSLNYAQKAMNIRNRPVVCLDEKEQLVHDLKTENAALRKELEEYRMRFAATAGMGVGGATGLPVSLGTVEDEQGQLALQEAACMGAQQASAGAQQRGAVSAEEEALEHARALMAQEPRRGVNDAMAAEKALQHARELMAQEAAAAAQQHPRTPATASSAPPPPAGRRGCPADGSSPGQPQKGRSGSTRGADGGRGGRSMRRSRSSRPESPGVIQCAEAIQARGRSEPPPEPPDGEEEAAAPAPAPPPPSAPPPVGVPPPAPSRQPPVPSGVREASSYGGTAARRRQQVEPRRRPLPPLPGRTPPGAPGAAAEPSRPGSASVAAVRQSSPSLAPSREQEQGHLQGAGRQSAPALGGSRAPHDAKPPARATAAATATAAQPAPGPPKADGPGEDATRRRYASTRGSAHLPQLTAAQMERLDGSHPSEWQVDFNRQGRGGSSRCGSAGSARGRSAGGRSTGSYSAGGTATGGGGYGAAALARRRSAEADRGGCRSGGAGRSRASSRFCSSTRSASPGSSPASFRSSRSSDRLHTGASAQGRAPLGPPQPVVGKFAAAGVSTASASTTGGIPNFGAAPNGGGPGHMSLVHLHSKLSSMQMATNSLVGVGGGAAR</sequence>
<dbReference type="InterPro" id="IPR036961">
    <property type="entry name" value="Kinesin_motor_dom_sf"/>
</dbReference>
<feature type="compositionally biased region" description="Low complexity" evidence="6">
    <location>
        <begin position="787"/>
        <end position="797"/>
    </location>
</feature>
<feature type="domain" description="Kinesin motor" evidence="7">
    <location>
        <begin position="8"/>
        <end position="359"/>
    </location>
</feature>
<gene>
    <name evidence="8" type="ORF">AMON00008_LOCUS43041</name>
</gene>
<dbReference type="PRINTS" id="PR00380">
    <property type="entry name" value="KINESINHEAVY"/>
</dbReference>
<evidence type="ECO:0000256" key="2">
    <source>
        <dbReference type="ARBA" id="ARBA00022840"/>
    </source>
</evidence>
<dbReference type="GO" id="GO:0007052">
    <property type="term" value="P:mitotic spindle organization"/>
    <property type="evidence" value="ECO:0007669"/>
    <property type="project" value="TreeGrafter"/>
</dbReference>
<feature type="compositionally biased region" description="Low complexity" evidence="6">
    <location>
        <begin position="712"/>
        <end position="726"/>
    </location>
</feature>
<evidence type="ECO:0000256" key="6">
    <source>
        <dbReference type="SAM" id="MobiDB-lite"/>
    </source>
</evidence>
<dbReference type="InterPro" id="IPR027640">
    <property type="entry name" value="Kinesin-like_fam"/>
</dbReference>
<dbReference type="GO" id="GO:0008017">
    <property type="term" value="F:microtubule binding"/>
    <property type="evidence" value="ECO:0007669"/>
    <property type="project" value="InterPro"/>
</dbReference>
<dbReference type="EMBL" id="HBNR01061114">
    <property type="protein sequence ID" value="CAE4630347.1"/>
    <property type="molecule type" value="Transcribed_RNA"/>
</dbReference>
<protein>
    <recommendedName>
        <fullName evidence="4">Kinesin-like protein</fullName>
    </recommendedName>
</protein>
<evidence type="ECO:0000259" key="7">
    <source>
        <dbReference type="PROSITE" id="PS50067"/>
    </source>
</evidence>
<comment type="similarity">
    <text evidence="3 4">Belongs to the TRAFAC class myosin-kinesin ATPase superfamily. Kinesin family.</text>
</comment>
<dbReference type="PROSITE" id="PS00411">
    <property type="entry name" value="KINESIN_MOTOR_1"/>
    <property type="match status" value="1"/>
</dbReference>
<dbReference type="SUPFAM" id="SSF52540">
    <property type="entry name" value="P-loop containing nucleoside triphosphate hydrolases"/>
    <property type="match status" value="1"/>
</dbReference>
<feature type="compositionally biased region" description="Pro residues" evidence="6">
    <location>
        <begin position="642"/>
        <end position="653"/>
    </location>
</feature>
<feature type="binding site" evidence="3">
    <location>
        <begin position="93"/>
        <end position="100"/>
    </location>
    <ligand>
        <name>ATP</name>
        <dbReference type="ChEBI" id="CHEBI:30616"/>
    </ligand>
</feature>
<accession>A0A7S4S105</accession>